<dbReference type="EMBL" id="KZ993059">
    <property type="protein sequence ID" value="RKP05682.1"/>
    <property type="molecule type" value="Genomic_DNA"/>
</dbReference>
<sequence>MKRAYTFPERQTVSPPPSPPSLAAAYGQTRRHRSQHHPRATSGGAAGDASFALPAAATSFIGRLRNAAHNLANTTASSAPSQPHGVASAGQSAPGDAVPRSSNHHHHSAPDMPRGDADSPLPPGAERNVLQWPIIMLALPPIGSLFVGTAQGWSDSITLVLIGIYLYYLVKVPWELYYAAQINTATRDAARNVSATPAQRDALARLRKQEQLSFILVLVAPLIGGYTLHLAKHQLAVAHYLTPGNIILYVMAASMRPLTHVVHMMQGNTARLHRDIAAPDSDAAQLRRRLDQLELSLRELRLACATEDDVDTLKEEVRTVLDRVSRGARGQYRRERRARSAAHTRLVSAEERVRGVEEWCELQRNRQAHSLVVRFVWEPVSLLREAIGVAGVPLLGFGKSAATPVAATTTTMPGDEKHPLVPSLHDAATTPPTTPEHQLAAI</sequence>
<evidence type="ECO:0000256" key="2">
    <source>
        <dbReference type="SAM" id="Phobius"/>
    </source>
</evidence>
<name>A0A4P9XIY3_9FUNG</name>
<gene>
    <name evidence="3" type="ORF">THASP1DRAFT_32478</name>
</gene>
<evidence type="ECO:0000313" key="4">
    <source>
        <dbReference type="Proteomes" id="UP000271241"/>
    </source>
</evidence>
<keyword evidence="4" id="KW-1185">Reference proteome</keyword>
<dbReference type="Proteomes" id="UP000271241">
    <property type="component" value="Unassembled WGS sequence"/>
</dbReference>
<feature type="transmembrane region" description="Helical" evidence="2">
    <location>
        <begin position="237"/>
        <end position="255"/>
    </location>
</feature>
<evidence type="ECO:0000313" key="3">
    <source>
        <dbReference type="EMBL" id="RKP05682.1"/>
    </source>
</evidence>
<dbReference type="AlphaFoldDB" id="A0A4P9XIY3"/>
<feature type="transmembrane region" description="Helical" evidence="2">
    <location>
        <begin position="212"/>
        <end position="231"/>
    </location>
</feature>
<keyword evidence="2" id="KW-0472">Membrane</keyword>
<evidence type="ECO:0000256" key="1">
    <source>
        <dbReference type="SAM" id="MobiDB-lite"/>
    </source>
</evidence>
<feature type="region of interest" description="Disordered" evidence="1">
    <location>
        <begin position="409"/>
        <end position="442"/>
    </location>
</feature>
<feature type="region of interest" description="Disordered" evidence="1">
    <location>
        <begin position="1"/>
        <end position="47"/>
    </location>
</feature>
<keyword evidence="2" id="KW-0812">Transmembrane</keyword>
<proteinExistence type="predicted"/>
<dbReference type="PANTHER" id="PTHR42032">
    <property type="entry name" value="YALI0E30679P"/>
    <property type="match status" value="1"/>
</dbReference>
<feature type="region of interest" description="Disordered" evidence="1">
    <location>
        <begin position="74"/>
        <end position="123"/>
    </location>
</feature>
<feature type="compositionally biased region" description="Basic residues" evidence="1">
    <location>
        <begin position="29"/>
        <end position="39"/>
    </location>
</feature>
<accession>A0A4P9XIY3</accession>
<reference evidence="4" key="1">
    <citation type="journal article" date="2018" name="Nat. Microbiol.">
        <title>Leveraging single-cell genomics to expand the fungal tree of life.</title>
        <authorList>
            <person name="Ahrendt S.R."/>
            <person name="Quandt C.A."/>
            <person name="Ciobanu D."/>
            <person name="Clum A."/>
            <person name="Salamov A."/>
            <person name="Andreopoulos B."/>
            <person name="Cheng J.F."/>
            <person name="Woyke T."/>
            <person name="Pelin A."/>
            <person name="Henrissat B."/>
            <person name="Reynolds N.K."/>
            <person name="Benny G.L."/>
            <person name="Smith M.E."/>
            <person name="James T.Y."/>
            <person name="Grigoriev I.V."/>
        </authorList>
    </citation>
    <scope>NUCLEOTIDE SEQUENCE [LARGE SCALE GENOMIC DNA]</scope>
    <source>
        <strain evidence="4">RSA 1356</strain>
    </source>
</reference>
<organism evidence="3 4">
    <name type="scientific">Thamnocephalis sphaerospora</name>
    <dbReference type="NCBI Taxonomy" id="78915"/>
    <lineage>
        <taxon>Eukaryota</taxon>
        <taxon>Fungi</taxon>
        <taxon>Fungi incertae sedis</taxon>
        <taxon>Zoopagomycota</taxon>
        <taxon>Zoopagomycotina</taxon>
        <taxon>Zoopagomycetes</taxon>
        <taxon>Zoopagales</taxon>
        <taxon>Sigmoideomycetaceae</taxon>
        <taxon>Thamnocephalis</taxon>
    </lineage>
</organism>
<protein>
    <submittedName>
        <fullName evidence="3">Uncharacterized protein</fullName>
    </submittedName>
</protein>
<dbReference type="OrthoDB" id="10263751at2759"/>
<dbReference type="STRING" id="78915.A0A4P9XIY3"/>
<keyword evidence="2" id="KW-1133">Transmembrane helix</keyword>
<feature type="transmembrane region" description="Helical" evidence="2">
    <location>
        <begin position="153"/>
        <end position="170"/>
    </location>
</feature>
<feature type="transmembrane region" description="Helical" evidence="2">
    <location>
        <begin position="129"/>
        <end position="147"/>
    </location>
</feature>
<dbReference type="PANTHER" id="PTHR42032:SF1">
    <property type="entry name" value="YALI0E30679P"/>
    <property type="match status" value="1"/>
</dbReference>